<evidence type="ECO:0000259" key="2">
    <source>
        <dbReference type="Pfam" id="PF07992"/>
    </source>
</evidence>
<name>A0A8D8BMK8_CULPI</name>
<dbReference type="GO" id="GO:0016491">
    <property type="term" value="F:oxidoreductase activity"/>
    <property type="evidence" value="ECO:0007669"/>
    <property type="project" value="InterPro"/>
</dbReference>
<dbReference type="Pfam" id="PF07992">
    <property type="entry name" value="Pyr_redox_2"/>
    <property type="match status" value="1"/>
</dbReference>
<dbReference type="PANTHER" id="PTHR15192:SF8">
    <property type="entry name" value="FAD_NAD(P)-BINDING DOMAIN-CONTAINING PROTEIN"/>
    <property type="match status" value="1"/>
</dbReference>
<dbReference type="InterPro" id="IPR029731">
    <property type="entry name" value="OSGIN1/2"/>
</dbReference>
<dbReference type="InterPro" id="IPR023753">
    <property type="entry name" value="FAD/NAD-binding_dom"/>
</dbReference>
<feature type="region of interest" description="Disordered" evidence="1">
    <location>
        <begin position="165"/>
        <end position="203"/>
    </location>
</feature>
<evidence type="ECO:0000256" key="1">
    <source>
        <dbReference type="SAM" id="MobiDB-lite"/>
    </source>
</evidence>
<accession>A0A8D8BMK8</accession>
<dbReference type="Gene3D" id="3.50.50.60">
    <property type="entry name" value="FAD/NAD(P)-binding domain"/>
    <property type="match status" value="2"/>
</dbReference>
<evidence type="ECO:0000313" key="3">
    <source>
        <dbReference type="EMBL" id="CAG6477770.1"/>
    </source>
</evidence>
<protein>
    <submittedName>
        <fullName evidence="3">Oxidative stress-induced growth inhibitor 2</fullName>
    </submittedName>
</protein>
<reference evidence="3" key="1">
    <citation type="submission" date="2021-05" db="EMBL/GenBank/DDBJ databases">
        <authorList>
            <person name="Alioto T."/>
            <person name="Alioto T."/>
            <person name="Gomez Garrido J."/>
        </authorList>
    </citation>
    <scope>NUCLEOTIDE SEQUENCE</scope>
</reference>
<organism evidence="3">
    <name type="scientific">Culex pipiens</name>
    <name type="common">House mosquito</name>
    <dbReference type="NCBI Taxonomy" id="7175"/>
    <lineage>
        <taxon>Eukaryota</taxon>
        <taxon>Metazoa</taxon>
        <taxon>Ecdysozoa</taxon>
        <taxon>Arthropoda</taxon>
        <taxon>Hexapoda</taxon>
        <taxon>Insecta</taxon>
        <taxon>Pterygota</taxon>
        <taxon>Neoptera</taxon>
        <taxon>Endopterygota</taxon>
        <taxon>Diptera</taxon>
        <taxon>Nematocera</taxon>
        <taxon>Culicoidea</taxon>
        <taxon>Culicidae</taxon>
        <taxon>Culicinae</taxon>
        <taxon>Culicini</taxon>
        <taxon>Culex</taxon>
        <taxon>Culex</taxon>
    </lineage>
</organism>
<proteinExistence type="predicted"/>
<dbReference type="SUPFAM" id="SSF51971">
    <property type="entry name" value="Nucleotide-binding domain"/>
    <property type="match status" value="1"/>
</dbReference>
<dbReference type="InterPro" id="IPR036188">
    <property type="entry name" value="FAD/NAD-bd_sf"/>
</dbReference>
<sequence length="737" mass="81490">MKDIIASRNLISMDTIYKDVVIIGNGPSGISLSYMLAGNWPYWSPDQIQNHPDELLRARLNYYDSQKSLVEHDLFSLADGLEGRSTNPVSLLLDSLQHPCADLGMELPCMVEYKHHPEKEIDHLVLGRGPPGGSWHRMDPNLRTLSLAAWMSLPGLPFADWERTHPPTVDPSPAVDPTALSNNNNVHHHHNQNPYLPPSDGGVKILKTNNQHGASINHSRKILIGSSVSSSGNFNEPSPCARCSELKRQQNPRQVSLTQCNRCRQNQQQQTIAYEDPNGKVNVKLYPPRRNLALKRQLSKEVETRALISRVAQYYESYVDEMGLGKFFMNDTIVTTVLPLDFSHVSGPIPERLRGGRWIVSGFDRHTSKQFTVVCKNLVMANGASDLANRLGVKGEGLEMPWVKYELPHLERALESCDEEARSRLKPVLIVGAGLSAADAVTICRSSGIPVVHVYRNRTAGLDKMLPGNVYPEYHEVHKMMKDAGRRFELYQALPEHTIADLTQGPNGSHRVTVQQLKTGERREIEVSFCAILIGSRPDLRFLSAGVATSAGGHQQQVSQEQVGKGGVDVEVCENRGIQPVAIWSLTEQLLSSRLGRKLFWLKNICAKCRHLNVCDRARYKHYQQTGTGGLKPQGCNHYAGLFGKSCECTLPTATPVSAIADHQSATGLGLGEDPAKPIDCKNNPIDVDKYTNAVLRSPHKGLYAMGPLVGDNFVRFIPGGALSITSALHKLLTEND</sequence>
<dbReference type="PANTHER" id="PTHR15192">
    <property type="entry name" value="PROTEIN CBG05349"/>
    <property type="match status" value="1"/>
</dbReference>
<feature type="domain" description="FAD/NAD(P)-binding" evidence="2">
    <location>
        <begin position="367"/>
        <end position="553"/>
    </location>
</feature>
<dbReference type="EMBL" id="HBUE01081700">
    <property type="protein sequence ID" value="CAG6477770.1"/>
    <property type="molecule type" value="Transcribed_RNA"/>
</dbReference>
<dbReference type="AlphaFoldDB" id="A0A8D8BMK8"/>